<dbReference type="InParanoid" id="D2W0A5"/>
<dbReference type="InterPro" id="IPR004345">
    <property type="entry name" value="TB2_DP1_HVA22"/>
</dbReference>
<accession>D2W0A5</accession>
<feature type="transmembrane region" description="Helical" evidence="1">
    <location>
        <begin position="33"/>
        <end position="53"/>
    </location>
</feature>
<gene>
    <name evidence="2" type="ORF">NAEGRDRAFT_81908</name>
</gene>
<dbReference type="RefSeq" id="XP_002670284.1">
    <property type="nucleotide sequence ID" value="XM_002670238.1"/>
</dbReference>
<protein>
    <submittedName>
        <fullName evidence="2">Uncharacterized protein</fullName>
    </submittedName>
</protein>
<dbReference type="OMA" id="WCVMAAF"/>
<proteinExistence type="predicted"/>
<dbReference type="GeneID" id="8857412"/>
<evidence type="ECO:0000313" key="3">
    <source>
        <dbReference type="Proteomes" id="UP000006671"/>
    </source>
</evidence>
<keyword evidence="1" id="KW-0812">Transmembrane</keyword>
<feature type="transmembrane region" description="Helical" evidence="1">
    <location>
        <begin position="65"/>
        <end position="86"/>
    </location>
</feature>
<reference evidence="2 3" key="1">
    <citation type="journal article" date="2010" name="Cell">
        <title>The genome of Naegleria gruberi illuminates early eukaryotic versatility.</title>
        <authorList>
            <person name="Fritz-Laylin L.K."/>
            <person name="Prochnik S.E."/>
            <person name="Ginger M.L."/>
            <person name="Dacks J.B."/>
            <person name="Carpenter M.L."/>
            <person name="Field M.C."/>
            <person name="Kuo A."/>
            <person name="Paredez A."/>
            <person name="Chapman J."/>
            <person name="Pham J."/>
            <person name="Shu S."/>
            <person name="Neupane R."/>
            <person name="Cipriano M."/>
            <person name="Mancuso J."/>
            <person name="Tu H."/>
            <person name="Salamov A."/>
            <person name="Lindquist E."/>
            <person name="Shapiro H."/>
            <person name="Lucas S."/>
            <person name="Grigoriev I.V."/>
            <person name="Cande W.Z."/>
            <person name="Fulton C."/>
            <person name="Rokhsar D.S."/>
            <person name="Dawson S.C."/>
        </authorList>
    </citation>
    <scope>NUCLEOTIDE SEQUENCE [LARGE SCALE GENOMIC DNA]</scope>
    <source>
        <strain evidence="2 3">NEG-M</strain>
    </source>
</reference>
<organism evidence="3">
    <name type="scientific">Naegleria gruberi</name>
    <name type="common">Amoeba</name>
    <dbReference type="NCBI Taxonomy" id="5762"/>
    <lineage>
        <taxon>Eukaryota</taxon>
        <taxon>Discoba</taxon>
        <taxon>Heterolobosea</taxon>
        <taxon>Tetramitia</taxon>
        <taxon>Eutetramitia</taxon>
        <taxon>Vahlkampfiidae</taxon>
        <taxon>Naegleria</taxon>
    </lineage>
</organism>
<dbReference type="Proteomes" id="UP000006671">
    <property type="component" value="Unassembled WGS sequence"/>
</dbReference>
<evidence type="ECO:0000256" key="1">
    <source>
        <dbReference type="SAM" id="Phobius"/>
    </source>
</evidence>
<feature type="transmembrane region" description="Helical" evidence="1">
    <location>
        <begin position="6"/>
        <end position="26"/>
    </location>
</feature>
<sequence>MYWCVMAAFLSLENIFYFVLYSLVPFYPEIKVVSLLILVVSNYAPIYVLHQWVIPKLESLNIPYYVNHVFVNHAVTYLTYGIRFIFSKLAKKSAQLNRDNLEQLDSMIGAIDDISYELKKIRKETQRLHQRGSSNSSSGKVLTSTTSSDALRRVSLGIGDLISNSSLISSTTH</sequence>
<dbReference type="Pfam" id="PF03134">
    <property type="entry name" value="TB2_DP1_HVA22"/>
    <property type="match status" value="1"/>
</dbReference>
<keyword evidence="1" id="KW-1133">Transmembrane helix</keyword>
<dbReference type="AlphaFoldDB" id="D2W0A5"/>
<dbReference type="VEuPathDB" id="AmoebaDB:NAEGRDRAFT_81908"/>
<evidence type="ECO:0000313" key="2">
    <source>
        <dbReference type="EMBL" id="EFC37540.1"/>
    </source>
</evidence>
<dbReference type="EMBL" id="GG738917">
    <property type="protein sequence ID" value="EFC37540.1"/>
    <property type="molecule type" value="Genomic_DNA"/>
</dbReference>
<dbReference type="KEGG" id="ngr:NAEGRDRAFT_81908"/>
<keyword evidence="3" id="KW-1185">Reference proteome</keyword>
<dbReference type="OrthoDB" id="434647at2759"/>
<name>D2W0A5_NAEGR</name>
<keyword evidence="1" id="KW-0472">Membrane</keyword>